<name>A0A521FZY1_9BACT</name>
<evidence type="ECO:0000313" key="2">
    <source>
        <dbReference type="EMBL" id="TAA74171.1"/>
    </source>
</evidence>
<dbReference type="GO" id="GO:0004519">
    <property type="term" value="F:endonuclease activity"/>
    <property type="evidence" value="ECO:0007669"/>
    <property type="project" value="UniProtKB-KW"/>
</dbReference>
<evidence type="ECO:0000259" key="1">
    <source>
        <dbReference type="Pfam" id="PF05685"/>
    </source>
</evidence>
<organism evidence="2 3">
    <name type="scientific">Candidatus Electronema aureum</name>
    <dbReference type="NCBI Taxonomy" id="2005002"/>
    <lineage>
        <taxon>Bacteria</taxon>
        <taxon>Pseudomonadati</taxon>
        <taxon>Thermodesulfobacteriota</taxon>
        <taxon>Desulfobulbia</taxon>
        <taxon>Desulfobulbales</taxon>
        <taxon>Desulfobulbaceae</taxon>
        <taxon>Candidatus Electronema</taxon>
    </lineage>
</organism>
<feature type="domain" description="Putative restriction endonuclease" evidence="1">
    <location>
        <begin position="9"/>
        <end position="135"/>
    </location>
</feature>
<gene>
    <name evidence="2" type="ORF">CDV28_1363</name>
</gene>
<accession>A0A521FZY1</accession>
<evidence type="ECO:0000313" key="3">
    <source>
        <dbReference type="Proteomes" id="UP000316238"/>
    </source>
</evidence>
<reference evidence="2" key="1">
    <citation type="submission" date="2017-07" db="EMBL/GenBank/DDBJ databases">
        <title>The cable genome - Insights into the physiology and evolution of filamentous bacteria capable of sulfide oxidation via long distance electron transfer.</title>
        <authorList>
            <person name="Thorup C."/>
            <person name="Bjerg J.T."/>
            <person name="Schreiber L."/>
            <person name="Nielsen L.P."/>
            <person name="Kjeldsen K.U."/>
            <person name="Boesen T."/>
            <person name="Boggild A."/>
            <person name="Meysman F."/>
            <person name="Geelhoed J."/>
            <person name="Schramm A."/>
        </authorList>
    </citation>
    <scope>NUCLEOTIDE SEQUENCE [LARGE SCALE GENOMIC DNA]</scope>
    <source>
        <strain evidence="2">GS</strain>
    </source>
</reference>
<proteinExistence type="predicted"/>
<dbReference type="PANTHER" id="PTHR34107:SF4">
    <property type="entry name" value="SLL1222 PROTEIN"/>
    <property type="match status" value="1"/>
</dbReference>
<dbReference type="AlphaFoldDB" id="A0A521FZY1"/>
<dbReference type="InterPro" id="IPR011335">
    <property type="entry name" value="Restrct_endonuc-II-like"/>
</dbReference>
<dbReference type="InterPro" id="IPR008538">
    <property type="entry name" value="Uma2"/>
</dbReference>
<keyword evidence="2" id="KW-0378">Hydrolase</keyword>
<dbReference type="Proteomes" id="UP000316238">
    <property type="component" value="Unassembled WGS sequence"/>
</dbReference>
<protein>
    <submittedName>
        <fullName evidence="2">Restriction endonuclease</fullName>
    </submittedName>
</protein>
<keyword evidence="3" id="KW-1185">Reference proteome</keyword>
<dbReference type="PANTHER" id="PTHR34107">
    <property type="entry name" value="SLL0198 PROTEIN-RELATED"/>
    <property type="match status" value="1"/>
</dbReference>
<dbReference type="Gene3D" id="3.90.1570.10">
    <property type="entry name" value="tt1808, chain A"/>
    <property type="match status" value="1"/>
</dbReference>
<dbReference type="SUPFAM" id="SSF52980">
    <property type="entry name" value="Restriction endonuclease-like"/>
    <property type="match status" value="1"/>
</dbReference>
<keyword evidence="2" id="KW-0255">Endonuclease</keyword>
<sequence>MLEDTQAVLENQVQEMPSLNHSYICAQIMRQLLRDESLQPLPELTLDIENGLTPDISVFKKEKIKPNFFEDILRMKELPVLAIEVISSSQNIQELLEKAKVLVRAGIKTVWTVEPYGRSIFIVSDNEQKLFHEEIVESDGVSVDFKKVFES</sequence>
<keyword evidence="2" id="KW-0540">Nuclease</keyword>
<dbReference type="Pfam" id="PF05685">
    <property type="entry name" value="Uma2"/>
    <property type="match status" value="1"/>
</dbReference>
<dbReference type="InterPro" id="IPR012296">
    <property type="entry name" value="Nuclease_put_TT1808"/>
</dbReference>
<comment type="caution">
    <text evidence="2">The sequence shown here is derived from an EMBL/GenBank/DDBJ whole genome shotgun (WGS) entry which is preliminary data.</text>
</comment>
<dbReference type="EMBL" id="NQJD01000036">
    <property type="protein sequence ID" value="TAA74171.1"/>
    <property type="molecule type" value="Genomic_DNA"/>
</dbReference>
<dbReference type="CDD" id="cd06260">
    <property type="entry name" value="DUF820-like"/>
    <property type="match status" value="1"/>
</dbReference>